<dbReference type="InterPro" id="IPR006843">
    <property type="entry name" value="PAP/fibrillin_dom"/>
</dbReference>
<accession>A0A9K3LIH5</accession>
<feature type="domain" description="Plastid lipid-associated protein/fibrillin conserved" evidence="3">
    <location>
        <begin position="94"/>
        <end position="308"/>
    </location>
</feature>
<dbReference type="EMBL" id="JAGRRH010000010">
    <property type="protein sequence ID" value="KAG7362747.1"/>
    <property type="molecule type" value="Genomic_DNA"/>
</dbReference>
<protein>
    <submittedName>
        <fullName evidence="4">Plastid lipid-associated PAP/fibrillin family protein</fullName>
    </submittedName>
</protein>
<evidence type="ECO:0000313" key="4">
    <source>
        <dbReference type="EMBL" id="KAG7362747.1"/>
    </source>
</evidence>
<evidence type="ECO:0000259" key="3">
    <source>
        <dbReference type="Pfam" id="PF04755"/>
    </source>
</evidence>
<dbReference type="GO" id="GO:0009536">
    <property type="term" value="C:plastid"/>
    <property type="evidence" value="ECO:0007669"/>
    <property type="project" value="UniProtKB-SubCell"/>
</dbReference>
<organism evidence="4 5">
    <name type="scientific">Nitzschia inconspicua</name>
    <dbReference type="NCBI Taxonomy" id="303405"/>
    <lineage>
        <taxon>Eukaryota</taxon>
        <taxon>Sar</taxon>
        <taxon>Stramenopiles</taxon>
        <taxon>Ochrophyta</taxon>
        <taxon>Bacillariophyta</taxon>
        <taxon>Bacillariophyceae</taxon>
        <taxon>Bacillariophycidae</taxon>
        <taxon>Bacillariales</taxon>
        <taxon>Bacillariaceae</taxon>
        <taxon>Nitzschia</taxon>
    </lineage>
</organism>
<dbReference type="Proteomes" id="UP000693970">
    <property type="component" value="Unassembled WGS sequence"/>
</dbReference>
<evidence type="ECO:0000313" key="5">
    <source>
        <dbReference type="Proteomes" id="UP000693970"/>
    </source>
</evidence>
<dbReference type="OrthoDB" id="203682at2759"/>
<dbReference type="Pfam" id="PF04755">
    <property type="entry name" value="PAP_fibrillin"/>
    <property type="match status" value="1"/>
</dbReference>
<dbReference type="InterPro" id="IPR039633">
    <property type="entry name" value="PAP"/>
</dbReference>
<dbReference type="AlphaFoldDB" id="A0A9K3LIH5"/>
<keyword evidence="5" id="KW-1185">Reference proteome</keyword>
<proteinExistence type="predicted"/>
<dbReference type="PANTHER" id="PTHR31906">
    <property type="entry name" value="PLASTID-LIPID-ASSOCIATED PROTEIN 4, CHLOROPLASTIC-RELATED"/>
    <property type="match status" value="1"/>
</dbReference>
<comment type="caution">
    <text evidence="4">The sequence shown here is derived from an EMBL/GenBank/DDBJ whole genome shotgun (WGS) entry which is preliminary data.</text>
</comment>
<reference evidence="4" key="2">
    <citation type="submission" date="2021-04" db="EMBL/GenBank/DDBJ databases">
        <authorList>
            <person name="Podell S."/>
        </authorList>
    </citation>
    <scope>NUCLEOTIDE SEQUENCE</scope>
    <source>
        <strain evidence="4">Hildebrandi</strain>
    </source>
</reference>
<evidence type="ECO:0000256" key="1">
    <source>
        <dbReference type="ARBA" id="ARBA00004474"/>
    </source>
</evidence>
<comment type="subcellular location">
    <subcellularLocation>
        <location evidence="1">Plastid</location>
    </subcellularLocation>
</comment>
<keyword evidence="2" id="KW-0934">Plastid</keyword>
<sequence length="312" mass="34321">MSSHFQNQAKPFCFSAAVLVFLMSITLFPTTVLAFSTSHTLSNVISAPSKISRIVLFDYADDSSPSDYDTGDLPPDVKEVTVDEKKEDEVIRDSLKRELLLLASVTNRGAYATKDEQDIVIDLVAQLEALNPTVEPAGHCEGDWDLCYSSTQFFRSSPFFQSIRVAAGEENKGLAENGFDLHDQATVGSRVGRVRQTITAKKLISEVDLEVGMLPGIPLSKATGTVVTSASLEVTGPSQWALQVENTKVKGSNVPLISMFTDELQFELPVGTFYNTLQGKVPVIPMTTFYVDEALRITRDIDDNFFVFVRES</sequence>
<reference evidence="4" key="1">
    <citation type="journal article" date="2021" name="Sci. Rep.">
        <title>Diploid genomic architecture of Nitzschia inconspicua, an elite biomass production diatom.</title>
        <authorList>
            <person name="Oliver A."/>
            <person name="Podell S."/>
            <person name="Pinowska A."/>
            <person name="Traller J.C."/>
            <person name="Smith S.R."/>
            <person name="McClure R."/>
            <person name="Beliaev A."/>
            <person name="Bohutskyi P."/>
            <person name="Hill E.A."/>
            <person name="Rabines A."/>
            <person name="Zheng H."/>
            <person name="Allen L.Z."/>
            <person name="Kuo A."/>
            <person name="Grigoriev I.V."/>
            <person name="Allen A.E."/>
            <person name="Hazlebeck D."/>
            <person name="Allen E.E."/>
        </authorList>
    </citation>
    <scope>NUCLEOTIDE SEQUENCE</scope>
    <source>
        <strain evidence="4">Hildebrandi</strain>
    </source>
</reference>
<evidence type="ECO:0000256" key="2">
    <source>
        <dbReference type="ARBA" id="ARBA00022640"/>
    </source>
</evidence>
<name>A0A9K3LIH5_9STRA</name>
<gene>
    <name evidence="4" type="ORF">IV203_026107</name>
</gene>